<sequence>MPKDHQTLLSYQGKEIADGLIKSAAERNPDEFDMYVDNDLVDTILSTAHAKIAEKAYQEAYYLLEGLTLFNDLDQAWPVCDDVERVKITDKAYGTLIVTLLRGFEAEGILNATHLPALESFLKLTSGWADQQKRLKCTAAYGPYCKSLGEKLFTGLKTSEETTREKKRLKEWIETLEPERQQWVKQQMEEDHEVGGAQNAWYKEAGDIDEASLVLEKVWKEYKDYLSGVLNKPSKGPGTWEISKWTAGEREPFLFKHDPTGASNEASDIY</sequence>
<keyword evidence="2" id="KW-1185">Reference proteome</keyword>
<organism evidence="1 2">
    <name type="scientific">Asterophora parasitica</name>
    <dbReference type="NCBI Taxonomy" id="117018"/>
    <lineage>
        <taxon>Eukaryota</taxon>
        <taxon>Fungi</taxon>
        <taxon>Dikarya</taxon>
        <taxon>Basidiomycota</taxon>
        <taxon>Agaricomycotina</taxon>
        <taxon>Agaricomycetes</taxon>
        <taxon>Agaricomycetidae</taxon>
        <taxon>Agaricales</taxon>
        <taxon>Tricholomatineae</taxon>
        <taxon>Lyophyllaceae</taxon>
        <taxon>Asterophora</taxon>
    </lineage>
</organism>
<accession>A0A9P7GHV1</accession>
<evidence type="ECO:0000313" key="2">
    <source>
        <dbReference type="Proteomes" id="UP000775547"/>
    </source>
</evidence>
<evidence type="ECO:0000313" key="1">
    <source>
        <dbReference type="EMBL" id="KAG5648858.1"/>
    </source>
</evidence>
<gene>
    <name evidence="1" type="ORF">DXG03_000207</name>
</gene>
<dbReference type="EMBL" id="JABCKV010000001">
    <property type="protein sequence ID" value="KAG5648858.1"/>
    <property type="molecule type" value="Genomic_DNA"/>
</dbReference>
<protein>
    <submittedName>
        <fullName evidence="1">Uncharacterized protein</fullName>
    </submittedName>
</protein>
<reference evidence="1" key="2">
    <citation type="submission" date="2021-10" db="EMBL/GenBank/DDBJ databases">
        <title>Phylogenomics reveals ancestral predisposition of the termite-cultivated fungus Termitomyces towards a domesticated lifestyle.</title>
        <authorList>
            <person name="Auxier B."/>
            <person name="Grum-Grzhimaylo A."/>
            <person name="Cardenas M.E."/>
            <person name="Lodge J.D."/>
            <person name="Laessoe T."/>
            <person name="Pedersen O."/>
            <person name="Smith M.E."/>
            <person name="Kuyper T.W."/>
            <person name="Franco-Molano E.A."/>
            <person name="Baroni T.J."/>
            <person name="Aanen D.K."/>
        </authorList>
    </citation>
    <scope>NUCLEOTIDE SEQUENCE</scope>
    <source>
        <strain evidence="1">AP01</strain>
        <tissue evidence="1">Mycelium</tissue>
    </source>
</reference>
<reference evidence="1" key="1">
    <citation type="submission" date="2020-07" db="EMBL/GenBank/DDBJ databases">
        <authorList>
            <person name="Nieuwenhuis M."/>
            <person name="Van De Peppel L.J.J."/>
        </authorList>
    </citation>
    <scope>NUCLEOTIDE SEQUENCE</scope>
    <source>
        <strain evidence="1">AP01</strain>
        <tissue evidence="1">Mycelium</tissue>
    </source>
</reference>
<comment type="caution">
    <text evidence="1">The sequence shown here is derived from an EMBL/GenBank/DDBJ whole genome shotgun (WGS) entry which is preliminary data.</text>
</comment>
<name>A0A9P7GHV1_9AGAR</name>
<dbReference type="Proteomes" id="UP000775547">
    <property type="component" value="Unassembled WGS sequence"/>
</dbReference>
<dbReference type="AlphaFoldDB" id="A0A9P7GHV1"/>
<proteinExistence type="predicted"/>
<dbReference type="OrthoDB" id="10037289at2759"/>